<protein>
    <submittedName>
        <fullName evidence="1">Uncharacterized protein</fullName>
    </submittedName>
</protein>
<organism evidence="1 2">
    <name type="scientific">Photobacterium toruni</name>
    <dbReference type="NCBI Taxonomy" id="1935446"/>
    <lineage>
        <taxon>Bacteria</taxon>
        <taxon>Pseudomonadati</taxon>
        <taxon>Pseudomonadota</taxon>
        <taxon>Gammaproteobacteria</taxon>
        <taxon>Vibrionales</taxon>
        <taxon>Vibrionaceae</taxon>
        <taxon>Photobacterium</taxon>
    </lineage>
</organism>
<dbReference type="EMBL" id="FUWP01000014">
    <property type="protein sequence ID" value="SKA44003.1"/>
    <property type="molecule type" value="Genomic_DNA"/>
</dbReference>
<accession>A0A1T4TU60</accession>
<reference evidence="1 2" key="1">
    <citation type="submission" date="2017-02" db="EMBL/GenBank/DDBJ databases">
        <authorList>
            <person name="Peterson S.W."/>
        </authorList>
    </citation>
    <scope>NUCLEOTIDE SEQUENCE [LARGE SCALE GENOMIC DNA]</scope>
    <source>
        <strain evidence="1 2">CECT 9189</strain>
    </source>
</reference>
<gene>
    <name evidence="1" type="ORF">CZ814_02476</name>
</gene>
<evidence type="ECO:0000313" key="2">
    <source>
        <dbReference type="Proteomes" id="UP000191116"/>
    </source>
</evidence>
<dbReference type="Proteomes" id="UP000191116">
    <property type="component" value="Unassembled WGS sequence"/>
</dbReference>
<proteinExistence type="predicted"/>
<sequence>MLLKGHFMLSATITLKSRKNLKAYKLNNLFIIVLFTFHSWRLSYSYKYEKTVQIFISNRIYQYL</sequence>
<dbReference type="AlphaFoldDB" id="A0A1T4TU60"/>
<evidence type="ECO:0000313" key="1">
    <source>
        <dbReference type="EMBL" id="SKA44003.1"/>
    </source>
</evidence>
<name>A0A1T4TU60_9GAMM</name>